<evidence type="ECO:0000256" key="3">
    <source>
        <dbReference type="ARBA" id="ARBA00022448"/>
    </source>
</evidence>
<evidence type="ECO:0000259" key="15">
    <source>
        <dbReference type="PROSITE" id="PS51104"/>
    </source>
</evidence>
<dbReference type="InterPro" id="IPR013011">
    <property type="entry name" value="PTS_EIIB_2"/>
</dbReference>
<dbReference type="NCBIfam" id="TIGR01427">
    <property type="entry name" value="PTS_IIC_fructo"/>
    <property type="match status" value="1"/>
</dbReference>
<dbReference type="InterPro" id="IPR013014">
    <property type="entry name" value="PTS_EIIC_2"/>
</dbReference>
<dbReference type="InterPro" id="IPR003353">
    <property type="entry name" value="PTS_IIB_fruc"/>
</dbReference>
<name>A0A7G9GWK4_9FUSO</name>
<keyword evidence="4" id="KW-1003">Cell membrane</keyword>
<evidence type="ECO:0000256" key="4">
    <source>
        <dbReference type="ARBA" id="ARBA00022475"/>
    </source>
</evidence>
<evidence type="ECO:0000256" key="11">
    <source>
        <dbReference type="ARBA" id="ARBA00023136"/>
    </source>
</evidence>
<dbReference type="GO" id="GO:0005737">
    <property type="term" value="C:cytoplasm"/>
    <property type="evidence" value="ECO:0007669"/>
    <property type="project" value="UniProtKB-SubCell"/>
</dbReference>
<dbReference type="PROSITE" id="PS51104">
    <property type="entry name" value="PTS_EIIC_TYPE_2"/>
    <property type="match status" value="1"/>
</dbReference>
<dbReference type="GO" id="GO:0009401">
    <property type="term" value="P:phosphoenolpyruvate-dependent sugar phosphotransferase system"/>
    <property type="evidence" value="ECO:0007669"/>
    <property type="project" value="UniProtKB-KW"/>
</dbReference>
<protein>
    <submittedName>
        <fullName evidence="16">PTS sugar transporter subunit IIA</fullName>
    </submittedName>
</protein>
<dbReference type="GO" id="GO:0022877">
    <property type="term" value="F:protein-N(PI)-phosphohistidine-fructose phosphotransferase system transporter activity"/>
    <property type="evidence" value="ECO:0007669"/>
    <property type="project" value="InterPro"/>
</dbReference>
<dbReference type="PANTHER" id="PTHR30505">
    <property type="entry name" value="FRUCTOSE-LIKE PERMEASE"/>
    <property type="match status" value="1"/>
</dbReference>
<evidence type="ECO:0000256" key="6">
    <source>
        <dbReference type="ARBA" id="ARBA00022597"/>
    </source>
</evidence>
<dbReference type="PANTHER" id="PTHR30505:SF28">
    <property type="entry name" value="PTS SYSTEM 2-O-ALPHA-MANNOSYL-D-GLYCERATE-SPECIFIC EIIABC COMPONENT"/>
    <property type="match status" value="1"/>
</dbReference>
<dbReference type="PROSITE" id="PS51094">
    <property type="entry name" value="PTS_EIIA_TYPE_2"/>
    <property type="match status" value="1"/>
</dbReference>
<dbReference type="Pfam" id="PF00359">
    <property type="entry name" value="PTS_EIIA_2"/>
    <property type="match status" value="1"/>
</dbReference>
<keyword evidence="5" id="KW-0597">Phosphoprotein</keyword>
<keyword evidence="8" id="KW-0598">Phosphotransferase system</keyword>
<feature type="transmembrane region" description="Helical" evidence="12">
    <location>
        <begin position="373"/>
        <end position="397"/>
    </location>
</feature>
<dbReference type="InterPro" id="IPR016152">
    <property type="entry name" value="PTrfase/Anion_transptr"/>
</dbReference>
<keyword evidence="3" id="KW-0813">Transport</keyword>
<evidence type="ECO:0000256" key="2">
    <source>
        <dbReference type="ARBA" id="ARBA00004496"/>
    </source>
</evidence>
<gene>
    <name evidence="16" type="ORF">H9Q81_09800</name>
</gene>
<evidence type="ECO:0000256" key="1">
    <source>
        <dbReference type="ARBA" id="ARBA00004429"/>
    </source>
</evidence>
<feature type="domain" description="PTS EIIC type-2" evidence="15">
    <location>
        <begin position="281"/>
        <end position="615"/>
    </location>
</feature>
<evidence type="ECO:0000256" key="8">
    <source>
        <dbReference type="ARBA" id="ARBA00022683"/>
    </source>
</evidence>
<feature type="transmembrane region" description="Helical" evidence="12">
    <location>
        <begin position="332"/>
        <end position="353"/>
    </location>
</feature>
<dbReference type="Gene3D" id="3.40.930.10">
    <property type="entry name" value="Mannitol-specific EII, Chain A"/>
    <property type="match status" value="1"/>
</dbReference>
<dbReference type="PROSITE" id="PS51099">
    <property type="entry name" value="PTS_EIIB_TYPE_2"/>
    <property type="match status" value="1"/>
</dbReference>
<dbReference type="CDD" id="cd05569">
    <property type="entry name" value="PTS_IIB_fructose"/>
    <property type="match status" value="1"/>
</dbReference>
<evidence type="ECO:0000313" key="16">
    <source>
        <dbReference type="EMBL" id="QNM15186.1"/>
    </source>
</evidence>
<evidence type="ECO:0000256" key="5">
    <source>
        <dbReference type="ARBA" id="ARBA00022553"/>
    </source>
</evidence>
<dbReference type="NCBIfam" id="TIGR00829">
    <property type="entry name" value="FRU"/>
    <property type="match status" value="1"/>
</dbReference>
<dbReference type="InterPro" id="IPR036095">
    <property type="entry name" value="PTS_EIIB-like_sf"/>
</dbReference>
<dbReference type="InterPro" id="IPR050864">
    <property type="entry name" value="Bacterial_PTS_Sugar_Transport"/>
</dbReference>
<evidence type="ECO:0000259" key="13">
    <source>
        <dbReference type="PROSITE" id="PS51094"/>
    </source>
</evidence>
<dbReference type="InterPro" id="IPR002178">
    <property type="entry name" value="PTS_EIIA_type-2_dom"/>
</dbReference>
<dbReference type="FunFam" id="3.40.50.2300:FF:000014">
    <property type="entry name" value="PTS system fructose-like transporter subunit IIB"/>
    <property type="match status" value="1"/>
</dbReference>
<keyword evidence="7" id="KW-0808">Transferase</keyword>
<sequence length="615" mass="64904">MIEQMLTKDCIKLDLKGKTKSEIIDEMVDVLYSAGKLNDKEEYKKAILAREAQSSTGLEEGIAIPHAKTSAVKIPSIAFGLSKEGVDYNSLDGEPSKIFFMIAAPANASDTHIEVLSKLTTILLEDEVREKLLSAKTPEDVLNILGTGVDKKEEEEVKGAQVLAVTACPTGIAHTYMAADALIKKAKEMGVTIKVETNGSTGVKNLLTDEDIKNAKGIIVAADKNVEMARFEGKHVDIVPVKEGIKNPEGLIKTALAQTAPIYHADTDEMKTTTKKEKTGFYKHLMSGVSNMLPFVVGGGILIAISFMFGIKSADPNDPSFNKIAKLLMDIGGGNAFFLMVPVMAGFIGMSIADRPGFAPAMVGGLISLNNGGGFLGGLVGGFLGGYSVVFLKKIFAKLPNSFEGLKPVLLYPLFGIFITGALMYGVIVDPIAGINTGLTSFLKSLGTGNLVLLGVILGGMMAIDMGGPINKAAFTFGIMMISAGDYAPHAAVMAGGMVPPLGIALATTFFKNKFTKEEREAGKTCYIMGLSFITEGAIPFAAADPIRVIPASVIGAAVAGGLSMFFKVQLPAPHGGIFVVPVVTHPVMYVISIIIGSLVTAIILGYIKKTVVNQ</sequence>
<dbReference type="KEGG" id="fho:H9Q81_09800"/>
<feature type="transmembrane region" description="Helical" evidence="12">
    <location>
        <begin position="448"/>
        <end position="466"/>
    </location>
</feature>
<dbReference type="GO" id="GO:0005886">
    <property type="term" value="C:plasma membrane"/>
    <property type="evidence" value="ECO:0007669"/>
    <property type="project" value="UniProtKB-SubCell"/>
</dbReference>
<evidence type="ECO:0000256" key="10">
    <source>
        <dbReference type="ARBA" id="ARBA00022989"/>
    </source>
</evidence>
<evidence type="ECO:0000256" key="12">
    <source>
        <dbReference type="SAM" id="Phobius"/>
    </source>
</evidence>
<organism evidence="16 17">
    <name type="scientific">Fusobacterium hominis</name>
    <dbReference type="NCBI Taxonomy" id="2764326"/>
    <lineage>
        <taxon>Bacteria</taxon>
        <taxon>Fusobacteriati</taxon>
        <taxon>Fusobacteriota</taxon>
        <taxon>Fusobacteriia</taxon>
        <taxon>Fusobacteriales</taxon>
        <taxon>Fusobacteriaceae</taxon>
        <taxon>Fusobacterium</taxon>
    </lineage>
</organism>
<dbReference type="GO" id="GO:0005351">
    <property type="term" value="F:carbohydrate:proton symporter activity"/>
    <property type="evidence" value="ECO:0007669"/>
    <property type="project" value="InterPro"/>
</dbReference>
<feature type="transmembrane region" description="Helical" evidence="12">
    <location>
        <begin position="292"/>
        <end position="311"/>
    </location>
</feature>
<keyword evidence="11 12" id="KW-0472">Membrane</keyword>
<dbReference type="FunFam" id="3.40.930.10:FF:000009">
    <property type="entry name" value="PTS system, fructose specific IIABC component"/>
    <property type="match status" value="1"/>
</dbReference>
<keyword evidence="9 12" id="KW-0812">Transmembrane</keyword>
<dbReference type="EMBL" id="CP060637">
    <property type="protein sequence ID" value="QNM15186.1"/>
    <property type="molecule type" value="Genomic_DNA"/>
</dbReference>
<feature type="transmembrane region" description="Helical" evidence="12">
    <location>
        <begin position="549"/>
        <end position="567"/>
    </location>
</feature>
<comment type="subcellular location">
    <subcellularLocation>
        <location evidence="1">Cell inner membrane</location>
        <topology evidence="1">Multi-pass membrane protein</topology>
    </subcellularLocation>
    <subcellularLocation>
        <location evidence="2">Cytoplasm</location>
    </subcellularLocation>
</comment>
<dbReference type="AlphaFoldDB" id="A0A7G9GWK4"/>
<feature type="domain" description="PTS EIIB type-2" evidence="14">
    <location>
        <begin position="162"/>
        <end position="257"/>
    </location>
</feature>
<dbReference type="CDD" id="cd00211">
    <property type="entry name" value="PTS_IIA_fru"/>
    <property type="match status" value="1"/>
</dbReference>
<keyword evidence="10 12" id="KW-1133">Transmembrane helix</keyword>
<dbReference type="InterPro" id="IPR003501">
    <property type="entry name" value="PTS_EIIB_2/3"/>
</dbReference>
<accession>A0A7G9GWK4</accession>
<evidence type="ECO:0000256" key="7">
    <source>
        <dbReference type="ARBA" id="ARBA00022679"/>
    </source>
</evidence>
<dbReference type="NCBIfam" id="TIGR00848">
    <property type="entry name" value="fruA"/>
    <property type="match status" value="1"/>
</dbReference>
<evidence type="ECO:0000313" key="17">
    <source>
        <dbReference type="Proteomes" id="UP000515913"/>
    </source>
</evidence>
<dbReference type="Gene3D" id="3.40.50.2300">
    <property type="match status" value="1"/>
</dbReference>
<feature type="transmembrane region" description="Helical" evidence="12">
    <location>
        <begin position="587"/>
        <end position="608"/>
    </location>
</feature>
<evidence type="ECO:0000256" key="9">
    <source>
        <dbReference type="ARBA" id="ARBA00022692"/>
    </source>
</evidence>
<feature type="domain" description="PTS EIIA type-2" evidence="13">
    <location>
        <begin position="4"/>
        <end position="148"/>
    </location>
</feature>
<proteinExistence type="predicted"/>
<dbReference type="Proteomes" id="UP000515913">
    <property type="component" value="Chromosome"/>
</dbReference>
<dbReference type="InterPro" id="IPR004715">
    <property type="entry name" value="PTS_IIA_fruc"/>
</dbReference>
<dbReference type="RefSeq" id="WP_187422876.1">
    <property type="nucleotide sequence ID" value="NZ_CP060637.1"/>
</dbReference>
<feature type="transmembrane region" description="Helical" evidence="12">
    <location>
        <begin position="487"/>
        <end position="510"/>
    </location>
</feature>
<evidence type="ECO:0000259" key="14">
    <source>
        <dbReference type="PROSITE" id="PS51099"/>
    </source>
</evidence>
<keyword evidence="6 16" id="KW-0762">Sugar transport</keyword>
<dbReference type="Pfam" id="PF02302">
    <property type="entry name" value="PTS_IIB"/>
    <property type="match status" value="1"/>
</dbReference>
<dbReference type="InterPro" id="IPR006327">
    <property type="entry name" value="PTS_IIC_fruc"/>
</dbReference>
<keyword evidence="17" id="KW-1185">Reference proteome</keyword>
<dbReference type="SUPFAM" id="SSF52794">
    <property type="entry name" value="PTS system IIB component-like"/>
    <property type="match status" value="1"/>
</dbReference>
<dbReference type="SUPFAM" id="SSF55804">
    <property type="entry name" value="Phoshotransferase/anion transport protein"/>
    <property type="match status" value="1"/>
</dbReference>
<reference evidence="16 17" key="1">
    <citation type="submission" date="2020-08" db="EMBL/GenBank/DDBJ databases">
        <authorList>
            <person name="Liu C."/>
            <person name="Sun Q."/>
        </authorList>
    </citation>
    <scope>NUCLEOTIDE SEQUENCE [LARGE SCALE GENOMIC DNA]</scope>
    <source>
        <strain evidence="16 17">NSJ-57</strain>
    </source>
</reference>
<feature type="transmembrane region" description="Helical" evidence="12">
    <location>
        <begin position="409"/>
        <end position="428"/>
    </location>
</feature>
<dbReference type="GO" id="GO:0090563">
    <property type="term" value="F:protein-phosphocysteine-sugar phosphotransferase activity"/>
    <property type="evidence" value="ECO:0007669"/>
    <property type="project" value="TreeGrafter"/>
</dbReference>